<evidence type="ECO:0000313" key="4">
    <source>
        <dbReference type="Proteomes" id="UP000182192"/>
    </source>
</evidence>
<evidence type="ECO:0000259" key="2">
    <source>
        <dbReference type="PROSITE" id="PS50943"/>
    </source>
</evidence>
<dbReference type="SUPFAM" id="SSF49367">
    <property type="entry name" value="Superoxide reductase-like"/>
    <property type="match status" value="1"/>
</dbReference>
<keyword evidence="1" id="KW-0238">DNA-binding</keyword>
<dbReference type="Gene3D" id="2.60.40.730">
    <property type="entry name" value="SOR catalytic domain"/>
    <property type="match status" value="1"/>
</dbReference>
<dbReference type="Proteomes" id="UP000182192">
    <property type="component" value="Unassembled WGS sequence"/>
</dbReference>
<dbReference type="PANTHER" id="PTHR46558">
    <property type="entry name" value="TRACRIPTIONAL REGULATORY PROTEIN-RELATED-RELATED"/>
    <property type="match status" value="1"/>
</dbReference>
<feature type="domain" description="HTH cro/C1-type" evidence="2">
    <location>
        <begin position="10"/>
        <end position="64"/>
    </location>
</feature>
<dbReference type="EMBL" id="FOKQ01000006">
    <property type="protein sequence ID" value="SFC02947.1"/>
    <property type="molecule type" value="Genomic_DNA"/>
</dbReference>
<dbReference type="AlphaFoldDB" id="A0A1I1FU28"/>
<dbReference type="RefSeq" id="WP_074960485.1">
    <property type="nucleotide sequence ID" value="NZ_FOKQ01000006.1"/>
</dbReference>
<dbReference type="SMART" id="SM00530">
    <property type="entry name" value="HTH_XRE"/>
    <property type="match status" value="1"/>
</dbReference>
<name>A0A1I1FU28_RUMAL</name>
<dbReference type="eggNOG" id="COG2033">
    <property type="taxonomic scope" value="Bacteria"/>
</dbReference>
<dbReference type="InterPro" id="IPR036073">
    <property type="entry name" value="Desulfoferrodoxin_Fe-bd_dom_sf"/>
</dbReference>
<dbReference type="PROSITE" id="PS50943">
    <property type="entry name" value="HTH_CROC1"/>
    <property type="match status" value="1"/>
</dbReference>
<dbReference type="Pfam" id="PF01381">
    <property type="entry name" value="HTH_3"/>
    <property type="match status" value="1"/>
</dbReference>
<sequence length="195" mass="21861">MDQIKTGALIRQLRLDAGLTQKQLAEKVNVSDKAVSKWECGNGAPDVSLLTALAEVFGTDVNTLLSGSKDINESEKGDMKKIRFYVCKDCGGIMTSTSEAAVSCCGNRLSPLVPKKAEGEELLKTEVIDGELFVTSDHEMTKQHYISFAAYVCDNTMMMFRQYPEWKMQARLPLVRMGRLIWYCTEHGAFYQDIR</sequence>
<organism evidence="3 4">
    <name type="scientific">Ruminococcus albus</name>
    <dbReference type="NCBI Taxonomy" id="1264"/>
    <lineage>
        <taxon>Bacteria</taxon>
        <taxon>Bacillati</taxon>
        <taxon>Bacillota</taxon>
        <taxon>Clostridia</taxon>
        <taxon>Eubacteriales</taxon>
        <taxon>Oscillospiraceae</taxon>
        <taxon>Ruminococcus</taxon>
    </lineage>
</organism>
<evidence type="ECO:0000313" key="3">
    <source>
        <dbReference type="EMBL" id="SFC02947.1"/>
    </source>
</evidence>
<dbReference type="eggNOG" id="COG1396">
    <property type="taxonomic scope" value="Bacteria"/>
</dbReference>
<dbReference type="Gene3D" id="1.10.260.40">
    <property type="entry name" value="lambda repressor-like DNA-binding domains"/>
    <property type="match status" value="1"/>
</dbReference>
<dbReference type="OrthoDB" id="9813152at2"/>
<dbReference type="SUPFAM" id="SSF47413">
    <property type="entry name" value="lambda repressor-like DNA-binding domains"/>
    <property type="match status" value="1"/>
</dbReference>
<protein>
    <submittedName>
        <fullName evidence="3">Helix-turn-helix domain-containing protein</fullName>
    </submittedName>
</protein>
<dbReference type="CDD" id="cd00093">
    <property type="entry name" value="HTH_XRE"/>
    <property type="match status" value="1"/>
</dbReference>
<dbReference type="PANTHER" id="PTHR46558:SF11">
    <property type="entry name" value="HTH-TYPE TRANSCRIPTIONAL REGULATOR XRE"/>
    <property type="match status" value="1"/>
</dbReference>
<dbReference type="InterPro" id="IPR001387">
    <property type="entry name" value="Cro/C1-type_HTH"/>
</dbReference>
<accession>A0A1I1FU28</accession>
<gene>
    <name evidence="3" type="ORF">SAMN02910406_01021</name>
</gene>
<reference evidence="3 4" key="1">
    <citation type="submission" date="2016-10" db="EMBL/GenBank/DDBJ databases">
        <authorList>
            <person name="de Groot N.N."/>
        </authorList>
    </citation>
    <scope>NUCLEOTIDE SEQUENCE [LARGE SCALE GENOMIC DNA]</scope>
    <source>
        <strain evidence="3 4">AR67</strain>
    </source>
</reference>
<dbReference type="GO" id="GO:0016491">
    <property type="term" value="F:oxidoreductase activity"/>
    <property type="evidence" value="ECO:0007669"/>
    <property type="project" value="InterPro"/>
</dbReference>
<dbReference type="GO" id="GO:0003677">
    <property type="term" value="F:DNA binding"/>
    <property type="evidence" value="ECO:0007669"/>
    <property type="project" value="UniProtKB-KW"/>
</dbReference>
<evidence type="ECO:0000256" key="1">
    <source>
        <dbReference type="ARBA" id="ARBA00023125"/>
    </source>
</evidence>
<dbReference type="InterPro" id="IPR010982">
    <property type="entry name" value="Lambda_DNA-bd_dom_sf"/>
</dbReference>
<proteinExistence type="predicted"/>
<dbReference type="GO" id="GO:0005506">
    <property type="term" value="F:iron ion binding"/>
    <property type="evidence" value="ECO:0007669"/>
    <property type="project" value="InterPro"/>
</dbReference>